<dbReference type="PANTHER" id="PTHR12151">
    <property type="entry name" value="ELECTRON TRANSPORT PROTIN SCO1/SENC FAMILY MEMBER"/>
    <property type="match status" value="1"/>
</dbReference>
<feature type="chain" id="PRO_5012178373" description="Thioredoxin domain-containing protein" evidence="5">
    <location>
        <begin position="26"/>
        <end position="206"/>
    </location>
</feature>
<dbReference type="AlphaFoldDB" id="A0A2A4CTD1"/>
<dbReference type="OrthoDB" id="9790194at2"/>
<dbReference type="FunFam" id="3.40.30.10:FF:000013">
    <property type="entry name" value="Blast:Protein SCO1 homolog, mitochondrial"/>
    <property type="match status" value="1"/>
</dbReference>
<keyword evidence="5" id="KW-0732">Signal</keyword>
<feature type="binding site" evidence="3">
    <location>
        <position position="167"/>
    </location>
    <ligand>
        <name>Cu cation</name>
        <dbReference type="ChEBI" id="CHEBI:23378"/>
    </ligand>
</feature>
<comment type="similarity">
    <text evidence="1">Belongs to the SCO1/2 family.</text>
</comment>
<dbReference type="GO" id="GO:0046872">
    <property type="term" value="F:metal ion binding"/>
    <property type="evidence" value="ECO:0007669"/>
    <property type="project" value="UniProtKB-KW"/>
</dbReference>
<keyword evidence="8" id="KW-1185">Reference proteome</keyword>
<dbReference type="EMBL" id="NTJD01000003">
    <property type="protein sequence ID" value="PCD77344.1"/>
    <property type="molecule type" value="Genomic_DNA"/>
</dbReference>
<evidence type="ECO:0000256" key="5">
    <source>
        <dbReference type="SAM" id="SignalP"/>
    </source>
</evidence>
<dbReference type="InterPro" id="IPR003782">
    <property type="entry name" value="SCO1/SenC"/>
</dbReference>
<dbReference type="Pfam" id="PF02630">
    <property type="entry name" value="SCO1-SenC"/>
    <property type="match status" value="1"/>
</dbReference>
<sequence length="206" mass="22764">MLTRRVLLAGAALASLMAAPGLGLAQHAALEPDPATDVRQEMPRRYMMEDLYGNVMTNEDFQGKFVLVYFGYTGCPDVCPTSLSTMAEVLERLGEEKAAGIAPLFVSVDPDRDTAKLMRDYLEFFDPRIVGLRGPVAYTDHMVKAFNARYEKHIPDPNQPDLYSIDHTASIAFLDPGGFLIKRYPHGTSAEAIAADMDKIMTEAMQ</sequence>
<reference evidence="7 8" key="1">
    <citation type="submission" date="2017-09" db="EMBL/GenBank/DDBJ databases">
        <title>A multilocus sequence analysis scheme for characterization of bacteria in the genus Thioclava.</title>
        <authorList>
            <person name="Liu Y."/>
            <person name="Shao Z."/>
        </authorList>
    </citation>
    <scope>NUCLEOTIDE SEQUENCE [LARGE SCALE GENOMIC DNA]</scope>
    <source>
        <strain evidence="7 8">CAU 1312</strain>
    </source>
</reference>
<protein>
    <recommendedName>
        <fullName evidence="6">Thioredoxin domain-containing protein</fullName>
    </recommendedName>
</protein>
<comment type="caution">
    <text evidence="7">The sequence shown here is derived from an EMBL/GenBank/DDBJ whole genome shotgun (WGS) entry which is preliminary data.</text>
</comment>
<keyword evidence="4" id="KW-1015">Disulfide bond</keyword>
<evidence type="ECO:0000256" key="3">
    <source>
        <dbReference type="PIRSR" id="PIRSR603782-1"/>
    </source>
</evidence>
<dbReference type="InterPro" id="IPR013766">
    <property type="entry name" value="Thioredoxin_domain"/>
</dbReference>
<name>A0A2A4CTD1_9RHOB</name>
<accession>A0A2A4CTD1</accession>
<gene>
    <name evidence="7" type="ORF">CLN94_05285</name>
</gene>
<organism evidence="7 8">
    <name type="scientific">Pseudothioclava arenosa</name>
    <dbReference type="NCBI Taxonomy" id="1795308"/>
    <lineage>
        <taxon>Bacteria</taxon>
        <taxon>Pseudomonadati</taxon>
        <taxon>Pseudomonadota</taxon>
        <taxon>Alphaproteobacteria</taxon>
        <taxon>Rhodobacterales</taxon>
        <taxon>Paracoccaceae</taxon>
        <taxon>Pseudothioclava</taxon>
    </lineage>
</organism>
<feature type="binding site" evidence="3">
    <location>
        <position position="79"/>
    </location>
    <ligand>
        <name>Cu cation</name>
        <dbReference type="ChEBI" id="CHEBI:23378"/>
    </ligand>
</feature>
<evidence type="ECO:0000256" key="2">
    <source>
        <dbReference type="ARBA" id="ARBA00023008"/>
    </source>
</evidence>
<dbReference type="CDD" id="cd02968">
    <property type="entry name" value="SCO"/>
    <property type="match status" value="1"/>
</dbReference>
<evidence type="ECO:0000256" key="1">
    <source>
        <dbReference type="ARBA" id="ARBA00010996"/>
    </source>
</evidence>
<dbReference type="SUPFAM" id="SSF52833">
    <property type="entry name" value="Thioredoxin-like"/>
    <property type="match status" value="1"/>
</dbReference>
<evidence type="ECO:0000313" key="8">
    <source>
        <dbReference type="Proteomes" id="UP000243507"/>
    </source>
</evidence>
<dbReference type="RefSeq" id="WP_096432217.1">
    <property type="nucleotide sequence ID" value="NZ_NTJD01000003.1"/>
</dbReference>
<keyword evidence="3" id="KW-0479">Metal-binding</keyword>
<evidence type="ECO:0000313" key="7">
    <source>
        <dbReference type="EMBL" id="PCD77344.1"/>
    </source>
</evidence>
<feature type="domain" description="Thioredoxin" evidence="6">
    <location>
        <begin position="36"/>
        <end position="202"/>
    </location>
</feature>
<feature type="disulfide bond" description="Redox-active" evidence="4">
    <location>
        <begin position="75"/>
        <end position="79"/>
    </location>
</feature>
<feature type="signal peptide" evidence="5">
    <location>
        <begin position="1"/>
        <end position="25"/>
    </location>
</feature>
<dbReference type="Proteomes" id="UP000243507">
    <property type="component" value="Unassembled WGS sequence"/>
</dbReference>
<dbReference type="PROSITE" id="PS51352">
    <property type="entry name" value="THIOREDOXIN_2"/>
    <property type="match status" value="1"/>
</dbReference>
<proteinExistence type="inferred from homology"/>
<dbReference type="Gene3D" id="3.40.30.10">
    <property type="entry name" value="Glutaredoxin"/>
    <property type="match status" value="1"/>
</dbReference>
<evidence type="ECO:0000256" key="4">
    <source>
        <dbReference type="PIRSR" id="PIRSR603782-2"/>
    </source>
</evidence>
<feature type="binding site" evidence="3">
    <location>
        <position position="75"/>
    </location>
    <ligand>
        <name>Cu cation</name>
        <dbReference type="ChEBI" id="CHEBI:23378"/>
    </ligand>
</feature>
<evidence type="ECO:0000259" key="6">
    <source>
        <dbReference type="PROSITE" id="PS51352"/>
    </source>
</evidence>
<keyword evidence="2 3" id="KW-0186">Copper</keyword>
<dbReference type="InterPro" id="IPR036249">
    <property type="entry name" value="Thioredoxin-like_sf"/>
</dbReference>
<dbReference type="PANTHER" id="PTHR12151:SF25">
    <property type="entry name" value="LINALOOL DEHYDRATASE_ISOMERASE DOMAIN-CONTAINING PROTEIN"/>
    <property type="match status" value="1"/>
</dbReference>